<organism evidence="3">
    <name type="scientific">Daucus carota subsp. sativus</name>
    <name type="common">Carrot</name>
    <dbReference type="NCBI Taxonomy" id="79200"/>
    <lineage>
        <taxon>Eukaryota</taxon>
        <taxon>Viridiplantae</taxon>
        <taxon>Streptophyta</taxon>
        <taxon>Embryophyta</taxon>
        <taxon>Tracheophyta</taxon>
        <taxon>Spermatophyta</taxon>
        <taxon>Magnoliopsida</taxon>
        <taxon>eudicotyledons</taxon>
        <taxon>Gunneridae</taxon>
        <taxon>Pentapetalae</taxon>
        <taxon>asterids</taxon>
        <taxon>campanulids</taxon>
        <taxon>Apiales</taxon>
        <taxon>Apiaceae</taxon>
        <taxon>Apioideae</taxon>
        <taxon>Scandiceae</taxon>
        <taxon>Daucinae</taxon>
        <taxon>Daucus</taxon>
        <taxon>Daucus sect. Daucus</taxon>
    </lineage>
</organism>
<reference evidence="3" key="1">
    <citation type="journal article" date="2016" name="Nat. Genet.">
        <title>A high-quality carrot genome assembly provides new insights into carotenoid accumulation and asterid genome evolution.</title>
        <authorList>
            <person name="Iorizzo M."/>
            <person name="Ellison S."/>
            <person name="Senalik D."/>
            <person name="Zeng P."/>
            <person name="Satapoomin P."/>
            <person name="Huang J."/>
            <person name="Bowman M."/>
            <person name="Iovene M."/>
            <person name="Sanseverino W."/>
            <person name="Cavagnaro P."/>
            <person name="Yildiz M."/>
            <person name="Macko-Podgorni A."/>
            <person name="Moranska E."/>
            <person name="Grzebelus E."/>
            <person name="Grzebelus D."/>
            <person name="Ashrafi H."/>
            <person name="Zheng Z."/>
            <person name="Cheng S."/>
            <person name="Spooner D."/>
            <person name="Van Deynze A."/>
            <person name="Simon P."/>
        </authorList>
    </citation>
    <scope>NUCLEOTIDE SEQUENCE [LARGE SCALE GENOMIC DNA]</scope>
    <source>
        <tissue evidence="3">Leaf</tissue>
    </source>
</reference>
<dbReference type="InterPro" id="IPR045272">
    <property type="entry name" value="ANXUR1/2-like"/>
</dbReference>
<evidence type="ECO:0000313" key="3">
    <source>
        <dbReference type="EMBL" id="KZN02277.1"/>
    </source>
</evidence>
<dbReference type="Gene3D" id="1.10.510.10">
    <property type="entry name" value="Transferase(Phosphotransferase) domain 1"/>
    <property type="match status" value="1"/>
</dbReference>
<dbReference type="InterPro" id="IPR000719">
    <property type="entry name" value="Prot_kinase_dom"/>
</dbReference>
<accession>A0A161XZM6</accession>
<feature type="region of interest" description="Disordered" evidence="1">
    <location>
        <begin position="321"/>
        <end position="354"/>
    </location>
</feature>
<dbReference type="PANTHER" id="PTHR27003">
    <property type="entry name" value="OS07G0166700 PROTEIN"/>
    <property type="match status" value="1"/>
</dbReference>
<dbReference type="Gramene" id="KZN02277">
    <property type="protein sequence ID" value="KZN02277"/>
    <property type="gene ID" value="DCAR_011031"/>
</dbReference>
<comment type="caution">
    <text evidence="3">The sequence shown here is derived from an EMBL/GenBank/DDBJ whole genome shotgun (WGS) entry which is preliminary data.</text>
</comment>
<dbReference type="GO" id="GO:0009506">
    <property type="term" value="C:plasmodesma"/>
    <property type="evidence" value="ECO:0007669"/>
    <property type="project" value="TreeGrafter"/>
</dbReference>
<evidence type="ECO:0000256" key="1">
    <source>
        <dbReference type="SAM" id="MobiDB-lite"/>
    </source>
</evidence>
<dbReference type="OMA" id="ENWIPNI"/>
<dbReference type="InterPro" id="IPR011009">
    <property type="entry name" value="Kinase-like_dom_sf"/>
</dbReference>
<sequence length="365" mass="42630">MVFKGHLDSGEVVIKQLILTRQRRGYLSFHNEILRSKINYLHVLPLIGFCCDCDDVYRLYLVSKYMANNSLDYHLHNNNNSTPLTWNLRLQICIGVAKGLNYLHKGIANHIIIHGTLKPNKILLDENWIPNICGYGLWRLGSSVINTDNYLRSQELIPPFDFWETWAYLSPEQKAEERLTPKSDVYSLGIVLLNILFDWREIIMNLARLNNAEVSLSAWIKNNIRKKTLIFFMYPYLAGKVASECFVEILDIALHCLMQNKDDRPSMEDVMKRLESALEFQMNHTWNFFDDEVNQLECTLQIQLQTNYSWRLDVDGNDHIETSTGSLNDDENEDDDDRMNSWSSNHDNTQMSIPNFDFDSMEFAR</sequence>
<name>A0A161XZM6_DAUCS</name>
<protein>
    <recommendedName>
        <fullName evidence="2">Protein kinase domain-containing protein</fullName>
    </recommendedName>
</protein>
<feature type="compositionally biased region" description="Acidic residues" evidence="1">
    <location>
        <begin position="328"/>
        <end position="337"/>
    </location>
</feature>
<feature type="domain" description="Protein kinase" evidence="2">
    <location>
        <begin position="1"/>
        <end position="287"/>
    </location>
</feature>
<dbReference type="GO" id="GO:0005524">
    <property type="term" value="F:ATP binding"/>
    <property type="evidence" value="ECO:0007669"/>
    <property type="project" value="InterPro"/>
</dbReference>
<feature type="compositionally biased region" description="Polar residues" evidence="1">
    <location>
        <begin position="340"/>
        <end position="353"/>
    </location>
</feature>
<dbReference type="PANTHER" id="PTHR27003:SF460">
    <property type="entry name" value="RECEPTOR-LIKE PROTEIN KINASE FERONIA"/>
    <property type="match status" value="1"/>
</dbReference>
<evidence type="ECO:0000259" key="2">
    <source>
        <dbReference type="PROSITE" id="PS50011"/>
    </source>
</evidence>
<dbReference type="AlphaFoldDB" id="A0A161XZM6"/>
<dbReference type="Pfam" id="PF07714">
    <property type="entry name" value="PK_Tyr_Ser-Thr"/>
    <property type="match status" value="1"/>
</dbReference>
<dbReference type="InterPro" id="IPR001245">
    <property type="entry name" value="Ser-Thr/Tyr_kinase_cat_dom"/>
</dbReference>
<dbReference type="PROSITE" id="PS50011">
    <property type="entry name" value="PROTEIN_KINASE_DOM"/>
    <property type="match status" value="1"/>
</dbReference>
<dbReference type="GO" id="GO:0005886">
    <property type="term" value="C:plasma membrane"/>
    <property type="evidence" value="ECO:0007669"/>
    <property type="project" value="TreeGrafter"/>
</dbReference>
<proteinExistence type="predicted"/>
<dbReference type="GO" id="GO:0004714">
    <property type="term" value="F:transmembrane receptor protein tyrosine kinase activity"/>
    <property type="evidence" value="ECO:0007669"/>
    <property type="project" value="InterPro"/>
</dbReference>
<dbReference type="SUPFAM" id="SSF56112">
    <property type="entry name" value="Protein kinase-like (PK-like)"/>
    <property type="match status" value="1"/>
</dbReference>
<gene>
    <name evidence="3" type="ORF">DCAR_011031</name>
</gene>
<dbReference type="EMBL" id="LNRQ01000003">
    <property type="protein sequence ID" value="KZN02277.1"/>
    <property type="molecule type" value="Genomic_DNA"/>
</dbReference>